<comment type="caution">
    <text evidence="1">The sequence shown here is derived from an EMBL/GenBank/DDBJ whole genome shotgun (WGS) entry which is preliminary data.</text>
</comment>
<accession>A0AA86US26</accession>
<evidence type="ECO:0000313" key="3">
    <source>
        <dbReference type="Proteomes" id="UP001642409"/>
    </source>
</evidence>
<sequence>MKQLKDLISFWRGRIGKECLTNLAFILQEEIIQIKQQQYEQNTQQCKQIVNIICNQIYICLTNFAKAEQLSNVHIQLFEYLVQQCEYDNNRFEYANQLEYSG</sequence>
<organism evidence="1">
    <name type="scientific">Hexamita inflata</name>
    <dbReference type="NCBI Taxonomy" id="28002"/>
    <lineage>
        <taxon>Eukaryota</taxon>
        <taxon>Metamonada</taxon>
        <taxon>Diplomonadida</taxon>
        <taxon>Hexamitidae</taxon>
        <taxon>Hexamitinae</taxon>
        <taxon>Hexamita</taxon>
    </lineage>
</organism>
<keyword evidence="3" id="KW-1185">Reference proteome</keyword>
<protein>
    <submittedName>
        <fullName evidence="2">Hypothetical_protein</fullName>
    </submittedName>
</protein>
<dbReference type="EMBL" id="CATOUU010000953">
    <property type="protein sequence ID" value="CAI9962471.1"/>
    <property type="molecule type" value="Genomic_DNA"/>
</dbReference>
<name>A0AA86US26_9EUKA</name>
<dbReference type="EMBL" id="CAXDID020000405">
    <property type="protein sequence ID" value="CAL6088055.1"/>
    <property type="molecule type" value="Genomic_DNA"/>
</dbReference>
<reference evidence="2 3" key="2">
    <citation type="submission" date="2024-07" db="EMBL/GenBank/DDBJ databases">
        <authorList>
            <person name="Akdeniz Z."/>
        </authorList>
    </citation>
    <scope>NUCLEOTIDE SEQUENCE [LARGE SCALE GENOMIC DNA]</scope>
</reference>
<gene>
    <name evidence="1" type="ORF">HINF_LOCUS50116</name>
    <name evidence="2" type="ORF">HINF_LOCUS63941</name>
</gene>
<evidence type="ECO:0000313" key="2">
    <source>
        <dbReference type="EMBL" id="CAL6088055.1"/>
    </source>
</evidence>
<dbReference type="Proteomes" id="UP001642409">
    <property type="component" value="Unassembled WGS sequence"/>
</dbReference>
<dbReference type="AlphaFoldDB" id="A0AA86US26"/>
<reference evidence="1" key="1">
    <citation type="submission" date="2023-06" db="EMBL/GenBank/DDBJ databases">
        <authorList>
            <person name="Kurt Z."/>
        </authorList>
    </citation>
    <scope>NUCLEOTIDE SEQUENCE</scope>
</reference>
<evidence type="ECO:0000313" key="1">
    <source>
        <dbReference type="EMBL" id="CAI9962471.1"/>
    </source>
</evidence>
<proteinExistence type="predicted"/>